<sequence>MHCQFISHIQISSLEENFKHSDADVINNEMEEKHESSCPINDSGFDDDHQAVGDNSTYFILFLGQIVRNRSFYPLQVQEWKDVQNDSIEHMRCIILVNSMITYYFSN</sequence>
<name>A0ACB7VRR6_DIOAL</name>
<reference evidence="2" key="1">
    <citation type="journal article" date="2022" name="Nat. Commun.">
        <title>Chromosome evolution and the genetic basis of agronomically important traits in greater yam.</title>
        <authorList>
            <person name="Bredeson J.V."/>
            <person name="Lyons J.B."/>
            <person name="Oniyinde I.O."/>
            <person name="Okereke N.R."/>
            <person name="Kolade O."/>
            <person name="Nnabue I."/>
            <person name="Nwadili C.O."/>
            <person name="Hribova E."/>
            <person name="Parker M."/>
            <person name="Nwogha J."/>
            <person name="Shu S."/>
            <person name="Carlson J."/>
            <person name="Kariba R."/>
            <person name="Muthemba S."/>
            <person name="Knop K."/>
            <person name="Barton G.J."/>
            <person name="Sherwood A.V."/>
            <person name="Lopez-Montes A."/>
            <person name="Asiedu R."/>
            <person name="Jamnadass R."/>
            <person name="Muchugi A."/>
            <person name="Goodstein D."/>
            <person name="Egesi C.N."/>
            <person name="Featherston J."/>
            <person name="Asfaw A."/>
            <person name="Simpson G.G."/>
            <person name="Dolezel J."/>
            <person name="Hendre P.S."/>
            <person name="Van Deynze A."/>
            <person name="Kumar P.L."/>
            <person name="Obidiegwu J.E."/>
            <person name="Bhattacharjee R."/>
            <person name="Rokhsar D.S."/>
        </authorList>
    </citation>
    <scope>NUCLEOTIDE SEQUENCE [LARGE SCALE GENOMIC DNA]</scope>
    <source>
        <strain evidence="2">cv. TDa95/00328</strain>
    </source>
</reference>
<evidence type="ECO:0000313" key="2">
    <source>
        <dbReference type="Proteomes" id="UP000827976"/>
    </source>
</evidence>
<dbReference type="EMBL" id="CM037017">
    <property type="protein sequence ID" value="KAH7677058.1"/>
    <property type="molecule type" value="Genomic_DNA"/>
</dbReference>
<accession>A0ACB7VRR6</accession>
<protein>
    <submittedName>
        <fullName evidence="1">Uncharacterized protein</fullName>
    </submittedName>
</protein>
<evidence type="ECO:0000313" key="1">
    <source>
        <dbReference type="EMBL" id="KAH7677058.1"/>
    </source>
</evidence>
<comment type="caution">
    <text evidence="1">The sequence shown here is derived from an EMBL/GenBank/DDBJ whole genome shotgun (WGS) entry which is preliminary data.</text>
</comment>
<dbReference type="Proteomes" id="UP000827976">
    <property type="component" value="Chromosome 7"/>
</dbReference>
<organism evidence="1 2">
    <name type="scientific">Dioscorea alata</name>
    <name type="common">Purple yam</name>
    <dbReference type="NCBI Taxonomy" id="55571"/>
    <lineage>
        <taxon>Eukaryota</taxon>
        <taxon>Viridiplantae</taxon>
        <taxon>Streptophyta</taxon>
        <taxon>Embryophyta</taxon>
        <taxon>Tracheophyta</taxon>
        <taxon>Spermatophyta</taxon>
        <taxon>Magnoliopsida</taxon>
        <taxon>Liliopsida</taxon>
        <taxon>Dioscoreales</taxon>
        <taxon>Dioscoreaceae</taxon>
        <taxon>Dioscorea</taxon>
    </lineage>
</organism>
<gene>
    <name evidence="1" type="ORF">IHE45_07G057000</name>
</gene>
<keyword evidence="2" id="KW-1185">Reference proteome</keyword>
<proteinExistence type="predicted"/>